<feature type="transmembrane region" description="Helical" evidence="8">
    <location>
        <begin position="538"/>
        <end position="557"/>
    </location>
</feature>
<protein>
    <submittedName>
        <fullName evidence="10">Flavin carrier protein 2</fullName>
    </submittedName>
</protein>
<evidence type="ECO:0000256" key="1">
    <source>
        <dbReference type="ARBA" id="ARBA00004141"/>
    </source>
</evidence>
<dbReference type="EMBL" id="LGSR01000029">
    <property type="protein sequence ID" value="KOS16781.1"/>
    <property type="molecule type" value="Genomic_DNA"/>
</dbReference>
<keyword evidence="6 8" id="KW-0472">Membrane</keyword>
<feature type="transmembrane region" description="Helical" evidence="8">
    <location>
        <begin position="569"/>
        <end position="594"/>
    </location>
</feature>
<evidence type="ECO:0000256" key="7">
    <source>
        <dbReference type="SAM" id="MobiDB-lite"/>
    </source>
</evidence>
<evidence type="ECO:0000256" key="8">
    <source>
        <dbReference type="SAM" id="Phobius"/>
    </source>
</evidence>
<feature type="transmembrane region" description="Helical" evidence="8">
    <location>
        <begin position="340"/>
        <end position="362"/>
    </location>
</feature>
<dbReference type="GO" id="GO:0009272">
    <property type="term" value="P:fungal-type cell wall biogenesis"/>
    <property type="evidence" value="ECO:0007669"/>
    <property type="project" value="TreeGrafter"/>
</dbReference>
<dbReference type="InterPro" id="IPR032800">
    <property type="entry name" value="TRP_N"/>
</dbReference>
<evidence type="ECO:0000259" key="9">
    <source>
        <dbReference type="SMART" id="SM01320"/>
    </source>
</evidence>
<evidence type="ECO:0000256" key="3">
    <source>
        <dbReference type="ARBA" id="ARBA00022692"/>
    </source>
</evidence>
<keyword evidence="5 8" id="KW-1133">Transmembrane helix</keyword>
<feature type="domain" description="ML-like" evidence="9">
    <location>
        <begin position="10"/>
        <end position="151"/>
    </location>
</feature>
<dbReference type="InterPro" id="IPR010308">
    <property type="entry name" value="TRP_C"/>
</dbReference>
<dbReference type="Proteomes" id="UP000053831">
    <property type="component" value="Unassembled WGS sequence"/>
</dbReference>
<comment type="subcellular location">
    <subcellularLocation>
        <location evidence="1">Membrane</location>
        <topology evidence="1">Multi-pass membrane protein</topology>
    </subcellularLocation>
</comment>
<feature type="transmembrane region" description="Helical" evidence="8">
    <location>
        <begin position="507"/>
        <end position="526"/>
    </location>
</feature>
<gene>
    <name evidence="10" type="ORF">ESCO_004695</name>
</gene>
<dbReference type="SMART" id="SM01320">
    <property type="entry name" value="TRP_N"/>
    <property type="match status" value="1"/>
</dbReference>
<feature type="transmembrane region" description="Helical" evidence="8">
    <location>
        <begin position="481"/>
        <end position="501"/>
    </location>
</feature>
<dbReference type="GO" id="GO:0016020">
    <property type="term" value="C:membrane"/>
    <property type="evidence" value="ECO:0007669"/>
    <property type="project" value="UniProtKB-SubCell"/>
</dbReference>
<dbReference type="OrthoDB" id="2115177at2759"/>
<feature type="transmembrane region" description="Helical" evidence="8">
    <location>
        <begin position="419"/>
        <end position="444"/>
    </location>
</feature>
<feature type="region of interest" description="Disordered" evidence="7">
    <location>
        <begin position="671"/>
        <end position="731"/>
    </location>
</feature>
<dbReference type="GO" id="GO:0055085">
    <property type="term" value="P:transmembrane transport"/>
    <property type="evidence" value="ECO:0007669"/>
    <property type="project" value="TreeGrafter"/>
</dbReference>
<accession>A0A0M8MZR6</accession>
<keyword evidence="11" id="KW-1185">Reference proteome</keyword>
<dbReference type="PANTHER" id="PTHR31145:SF5">
    <property type="entry name" value="DUF907 DOMAIN PROTEIN (AFU_ORTHOLOGUE AFUA_2G06100)"/>
    <property type="match status" value="1"/>
</dbReference>
<keyword evidence="4" id="KW-0732">Signal</keyword>
<evidence type="ECO:0000256" key="6">
    <source>
        <dbReference type="ARBA" id="ARBA00023136"/>
    </source>
</evidence>
<sequence length="755" mass="80738">MLATGVLADDVLRTTGFTECGGDSTVDIDTLSIVYNNDQRVITFDIAGTSSRSQNVTASLDVSAYGNSIFSKSFNPCEDASYVASLCPLPADGFTAKGSQEIPAQFASMVPGIAFQIPDIVAEATLKLKTLDTQETVACIYSQVTNGKSVNQPAVSYVAAGIAGAALVMSGVTAAGAAAGGGTAAGAGGMGSVSPGFTEVAGLFQGMAVNGMLSVSYPPIYRNFAKNFAFSTGLIPWDSLLRTIDNFRANTGGNLTDDNVDWLRNITLRFPDGSMSNPSSVSKRALRASSLFARDVDTTVANTSVAVGADIENDAAENIQKAVSGIQAFAAELSVPKSDIFMTALLVVALVIGLIVMGILLIKAILETWALFGSFPPSLKGFRQHYWNSIARTVTSLILLLYGVWVLYCVFQFTLGDSWAAKALAAVSLGLFTGILAFFSYMIWSTAQRLKAQDGDVSRLFEDKAFWVKYSMFYESYRKSYWWIFIPTIIYLLVKGCVLAAADGHGMVQSILVTLIEAAMLALLVWSRPYECQSKNVLSIAIQTVRFLSVACIFVFVEEFGIAKTTQTVMGVVLIAIQSGLTVTLAILIAWNVFNSLSQMNPHRKRRKEMEKIHDLDDLTPLDARNSLLIGGGYAKSDLEKSMYTVSTTSINKRPSNASYYQISDDAIPKSRDHDAAFSPEASGGGGGGGPLSRSLTPKMPQGFVPTGPPAGMSASPFDGPPSLTHDMGEHDFGKAMDFPLSSSYGYSNAGYKEY</sequence>
<comment type="caution">
    <text evidence="10">The sequence shown here is derived from an EMBL/GenBank/DDBJ whole genome shotgun (WGS) entry which is preliminary data.</text>
</comment>
<dbReference type="STRING" id="150374.A0A0M8MZR6"/>
<proteinExistence type="inferred from homology"/>
<feature type="transmembrane region" description="Helical" evidence="8">
    <location>
        <begin position="390"/>
        <end position="413"/>
    </location>
</feature>
<comment type="similarity">
    <text evidence="2">Belongs to the transient receptor potential (TRP) ion channel family.</text>
</comment>
<dbReference type="Pfam" id="PF14558">
    <property type="entry name" value="TRP_N"/>
    <property type="match status" value="1"/>
</dbReference>
<evidence type="ECO:0000313" key="11">
    <source>
        <dbReference type="Proteomes" id="UP000053831"/>
    </source>
</evidence>
<organism evidence="10 11">
    <name type="scientific">Escovopsis weberi</name>
    <dbReference type="NCBI Taxonomy" id="150374"/>
    <lineage>
        <taxon>Eukaryota</taxon>
        <taxon>Fungi</taxon>
        <taxon>Dikarya</taxon>
        <taxon>Ascomycota</taxon>
        <taxon>Pezizomycotina</taxon>
        <taxon>Sordariomycetes</taxon>
        <taxon>Hypocreomycetidae</taxon>
        <taxon>Hypocreales</taxon>
        <taxon>Hypocreaceae</taxon>
        <taxon>Escovopsis</taxon>
    </lineage>
</organism>
<dbReference type="InterPro" id="IPR040241">
    <property type="entry name" value="TRP_Flc/Pkd2-like"/>
</dbReference>
<evidence type="ECO:0000256" key="2">
    <source>
        <dbReference type="ARBA" id="ARBA00010642"/>
    </source>
</evidence>
<evidence type="ECO:0000256" key="5">
    <source>
        <dbReference type="ARBA" id="ARBA00022989"/>
    </source>
</evidence>
<dbReference type="Pfam" id="PF06011">
    <property type="entry name" value="TRP"/>
    <property type="match status" value="1"/>
</dbReference>
<dbReference type="PANTHER" id="PTHR31145">
    <property type="entry name" value="INTEGRAL MEMBRANE PROTEIN (AFU_ORTHOLOGUE AFUA_7G01610)"/>
    <property type="match status" value="1"/>
</dbReference>
<evidence type="ECO:0000256" key="4">
    <source>
        <dbReference type="ARBA" id="ARBA00022729"/>
    </source>
</evidence>
<evidence type="ECO:0000313" key="10">
    <source>
        <dbReference type="EMBL" id="KOS16781.1"/>
    </source>
</evidence>
<name>A0A0M8MZR6_ESCWE</name>
<keyword evidence="3 8" id="KW-0812">Transmembrane</keyword>
<dbReference type="AlphaFoldDB" id="A0A0M8MZR6"/>
<reference evidence="10 11" key="1">
    <citation type="submission" date="2015-07" db="EMBL/GenBank/DDBJ databases">
        <title>The genome of the fungus Escovopsis weberi, a specialized disease agent of ant agriculture.</title>
        <authorList>
            <person name="de Man T.J."/>
            <person name="Stajich J.E."/>
            <person name="Kubicek C.P."/>
            <person name="Chenthamara K."/>
            <person name="Atanasova L."/>
            <person name="Druzhinina I.S."/>
            <person name="Birnbaum S."/>
            <person name="Barribeau S.M."/>
            <person name="Teiling C."/>
            <person name="Suen G."/>
            <person name="Currie C."/>
            <person name="Gerardo N.M."/>
        </authorList>
    </citation>
    <scope>NUCLEOTIDE SEQUENCE [LARGE SCALE GENOMIC DNA]</scope>
</reference>